<dbReference type="AlphaFoldDB" id="A0A5C6C6J6"/>
<name>A0A5C6C6J6_9BACT</name>
<dbReference type="InterPro" id="IPR027558">
    <property type="entry name" value="Pre_pil_HX9DG_C"/>
</dbReference>
<protein>
    <recommendedName>
        <fullName evidence="2">DUF1559 domain-containing protein</fullName>
    </recommendedName>
</protein>
<dbReference type="Pfam" id="PF07963">
    <property type="entry name" value="N_methyl"/>
    <property type="match status" value="1"/>
</dbReference>
<organism evidence="3 4">
    <name type="scientific">Allorhodopirellula heiligendammensis</name>
    <dbReference type="NCBI Taxonomy" id="2714739"/>
    <lineage>
        <taxon>Bacteria</taxon>
        <taxon>Pseudomonadati</taxon>
        <taxon>Planctomycetota</taxon>
        <taxon>Planctomycetia</taxon>
        <taxon>Pirellulales</taxon>
        <taxon>Pirellulaceae</taxon>
        <taxon>Allorhodopirellula</taxon>
    </lineage>
</organism>
<keyword evidence="1" id="KW-0812">Transmembrane</keyword>
<evidence type="ECO:0000313" key="3">
    <source>
        <dbReference type="EMBL" id="TWU19024.1"/>
    </source>
</evidence>
<dbReference type="Gene3D" id="3.30.700.10">
    <property type="entry name" value="Glycoprotein, Type 4 Pilin"/>
    <property type="match status" value="1"/>
</dbReference>
<reference evidence="3 4" key="1">
    <citation type="journal article" date="2020" name="Antonie Van Leeuwenhoek">
        <title>Rhodopirellula heiligendammensis sp. nov., Rhodopirellula pilleata sp. nov., and Rhodopirellula solitaria sp. nov. isolated from natural or artificial marine surfaces in Northern Germany and California, USA, and emended description of the genus Rhodopirellula.</title>
        <authorList>
            <person name="Kallscheuer N."/>
            <person name="Wiegand S."/>
            <person name="Jogler M."/>
            <person name="Boedeker C."/>
            <person name="Peeters S.H."/>
            <person name="Rast P."/>
            <person name="Heuer A."/>
            <person name="Jetten M.S.M."/>
            <person name="Rohde M."/>
            <person name="Jogler C."/>
        </authorList>
    </citation>
    <scope>NUCLEOTIDE SEQUENCE [LARGE SCALE GENOMIC DNA]</scope>
    <source>
        <strain evidence="3 4">Poly21</strain>
    </source>
</reference>
<dbReference type="InterPro" id="IPR012902">
    <property type="entry name" value="N_methyl_site"/>
</dbReference>
<keyword evidence="4" id="KW-1185">Reference proteome</keyword>
<dbReference type="SUPFAM" id="SSF54523">
    <property type="entry name" value="Pili subunits"/>
    <property type="match status" value="1"/>
</dbReference>
<sequence>MNSQRLEVCLSLRSRLSRRTAFTLVELLVVIAIIGVLVGLLLPAVQSAREAARRMQCSNNLKQIGLALHNYSSAYNEEIPSAGLPGIGYPNDHSPQARLLPFLEQANLQDLIDWSIQMGHPGSGSLPEELWPVAEYVVPTFQCPSMPGNPVTPFTMADGNTVNTSGASYAMIHGNGLDGVTHAGQAANGLCWVESRLRWRDILDGLSNTVAFAETTVGAGAESSGPTTLDPLEVDLRVWRASGSASNALDWLNTGSGTVTGWNGGKSTIWLRGSSPNGLVLALPLTPNSKIPDFQSRSGKAGASRSYHTGGVQLLYADGSVHFTTDSINKDTWHALLSRAGREVIEQP</sequence>
<dbReference type="PANTHER" id="PTHR30093">
    <property type="entry name" value="GENERAL SECRETION PATHWAY PROTEIN G"/>
    <property type="match status" value="1"/>
</dbReference>
<feature type="domain" description="DUF1559" evidence="2">
    <location>
        <begin position="46"/>
        <end position="330"/>
    </location>
</feature>
<gene>
    <name evidence="3" type="ORF">Poly21_11950</name>
</gene>
<dbReference type="NCBIfam" id="TIGR04294">
    <property type="entry name" value="pre_pil_HX9DG"/>
    <property type="match status" value="1"/>
</dbReference>
<feature type="transmembrane region" description="Helical" evidence="1">
    <location>
        <begin position="21"/>
        <end position="45"/>
    </location>
</feature>
<proteinExistence type="predicted"/>
<comment type="caution">
    <text evidence="3">The sequence shown here is derived from an EMBL/GenBank/DDBJ whole genome shotgun (WGS) entry which is preliminary data.</text>
</comment>
<dbReference type="InterPro" id="IPR045584">
    <property type="entry name" value="Pilin-like"/>
</dbReference>
<dbReference type="PANTHER" id="PTHR30093:SF2">
    <property type="entry name" value="TYPE II SECRETION SYSTEM PROTEIN H"/>
    <property type="match status" value="1"/>
</dbReference>
<dbReference type="RefSeq" id="WP_302117687.1">
    <property type="nucleotide sequence ID" value="NZ_SJPU01000001.1"/>
</dbReference>
<dbReference type="Proteomes" id="UP000319908">
    <property type="component" value="Unassembled WGS sequence"/>
</dbReference>
<dbReference type="Pfam" id="PF07596">
    <property type="entry name" value="SBP_bac_10"/>
    <property type="match status" value="1"/>
</dbReference>
<dbReference type="NCBIfam" id="TIGR02532">
    <property type="entry name" value="IV_pilin_GFxxxE"/>
    <property type="match status" value="1"/>
</dbReference>
<accession>A0A5C6C6J6</accession>
<dbReference type="InterPro" id="IPR011453">
    <property type="entry name" value="DUF1559"/>
</dbReference>
<keyword evidence="1" id="KW-1133">Transmembrane helix</keyword>
<evidence type="ECO:0000259" key="2">
    <source>
        <dbReference type="Pfam" id="PF07596"/>
    </source>
</evidence>
<dbReference type="EMBL" id="SJPU01000001">
    <property type="protein sequence ID" value="TWU19024.1"/>
    <property type="molecule type" value="Genomic_DNA"/>
</dbReference>
<evidence type="ECO:0000256" key="1">
    <source>
        <dbReference type="SAM" id="Phobius"/>
    </source>
</evidence>
<evidence type="ECO:0000313" key="4">
    <source>
        <dbReference type="Proteomes" id="UP000319908"/>
    </source>
</evidence>
<keyword evidence="1" id="KW-0472">Membrane</keyword>